<dbReference type="AlphaFoldDB" id="A0A7W4YT92"/>
<dbReference type="RefSeq" id="WP_183300690.1">
    <property type="nucleotide sequence ID" value="NZ_JACHWF010000009.1"/>
</dbReference>
<name>A0A7W4YT92_9BURK</name>
<organism evidence="1 2">
    <name type="scientific">Cupriavidus alkaliphilus</name>
    <dbReference type="NCBI Taxonomy" id="942866"/>
    <lineage>
        <taxon>Bacteria</taxon>
        <taxon>Pseudomonadati</taxon>
        <taxon>Pseudomonadota</taxon>
        <taxon>Betaproteobacteria</taxon>
        <taxon>Burkholderiales</taxon>
        <taxon>Burkholderiaceae</taxon>
        <taxon>Cupriavidus</taxon>
    </lineage>
</organism>
<evidence type="ECO:0000313" key="2">
    <source>
        <dbReference type="Proteomes" id="UP000578036"/>
    </source>
</evidence>
<dbReference type="Proteomes" id="UP000578036">
    <property type="component" value="Unassembled WGS sequence"/>
</dbReference>
<gene>
    <name evidence="1" type="ORF">FHX61_005331</name>
</gene>
<evidence type="ECO:0000313" key="1">
    <source>
        <dbReference type="EMBL" id="MBB3010650.1"/>
    </source>
</evidence>
<accession>A0A7W4YT92</accession>
<proteinExistence type="predicted"/>
<dbReference type="InterPro" id="IPR054052">
    <property type="entry name" value="Y16Q-like"/>
</dbReference>
<dbReference type="Pfam" id="PF21825">
    <property type="entry name" value="crAss001_48"/>
    <property type="match status" value="1"/>
</dbReference>
<sequence>MTATHIANPVRVSAVRIIEVREFRDFLILDLENGNLFRADADMTARYKPVSGDYLVTQEDGYVYLNPKDVFDRKYQLLPAAARLAPHQQRVIEEKAELDDRIQKLAVFIDTFAKGFSIFAGLPEPERVRLYAQHRAMTTYSTILGERIAAFVSQA</sequence>
<protein>
    <submittedName>
        <fullName evidence="1">Uncharacterized protein</fullName>
    </submittedName>
</protein>
<dbReference type="EMBL" id="JACHWF010000009">
    <property type="protein sequence ID" value="MBB3010650.1"/>
    <property type="molecule type" value="Genomic_DNA"/>
</dbReference>
<keyword evidence="2" id="KW-1185">Reference proteome</keyword>
<reference evidence="1 2" key="1">
    <citation type="submission" date="2020-08" db="EMBL/GenBank/DDBJ databases">
        <title>Genomic Encyclopedia of Type Strains, Phase IV (KMG-V): Genome sequencing to study the core and pangenomes of soil and plant-associated prokaryotes.</title>
        <authorList>
            <person name="Whitman W."/>
        </authorList>
    </citation>
    <scope>NUCLEOTIDE SEQUENCE [LARGE SCALE GENOMIC DNA]</scope>
    <source>
        <strain evidence="1 2">SLV-2362</strain>
    </source>
</reference>
<comment type="caution">
    <text evidence="1">The sequence shown here is derived from an EMBL/GenBank/DDBJ whole genome shotgun (WGS) entry which is preliminary data.</text>
</comment>